<accession>A0A1I0Q6H6</accession>
<evidence type="ECO:0000313" key="2">
    <source>
        <dbReference type="Proteomes" id="UP000199650"/>
    </source>
</evidence>
<dbReference type="EMBL" id="FOJB01000001">
    <property type="protein sequence ID" value="SEW22540.1"/>
    <property type="molecule type" value="Genomic_DNA"/>
</dbReference>
<dbReference type="AlphaFoldDB" id="A0A1I0Q6H6"/>
<dbReference type="STRING" id="1173584.SAMN05444851_2276"/>
<gene>
    <name evidence="1" type="ORF">SAMN05444851_2276</name>
</gene>
<evidence type="ECO:0000313" key="1">
    <source>
        <dbReference type="EMBL" id="SEW22540.1"/>
    </source>
</evidence>
<sequence length="170" mass="19473">MHWSFEELLAASKAMEKNALEVEDAAIDQLQKGAASNYLVCSLQRASVQKEVIALGFINRCEFLLQSHFPEQKHIFTHLERVFEDKKQADLSKSVRAIRLLNNVLKHGEGRSLDELRKENGLWFAVKSEGEHFFDEGDVSEVESIVDTRGVFLEILFNKMKSVFDSIEEE</sequence>
<keyword evidence="2" id="KW-1185">Reference proteome</keyword>
<evidence type="ECO:0008006" key="3">
    <source>
        <dbReference type="Google" id="ProtNLM"/>
    </source>
</evidence>
<dbReference type="RefSeq" id="WP_091430670.1">
    <property type="nucleotide sequence ID" value="NZ_FOJB01000001.1"/>
</dbReference>
<proteinExistence type="predicted"/>
<organism evidence="1 2">
    <name type="scientific">Aliiroseovarius sediminilitoris</name>
    <dbReference type="NCBI Taxonomy" id="1173584"/>
    <lineage>
        <taxon>Bacteria</taxon>
        <taxon>Pseudomonadati</taxon>
        <taxon>Pseudomonadota</taxon>
        <taxon>Alphaproteobacteria</taxon>
        <taxon>Rhodobacterales</taxon>
        <taxon>Paracoccaceae</taxon>
        <taxon>Aliiroseovarius</taxon>
    </lineage>
</organism>
<name>A0A1I0Q6H6_9RHOB</name>
<dbReference type="OrthoDB" id="1354489at2"/>
<reference evidence="1 2" key="1">
    <citation type="submission" date="2016-10" db="EMBL/GenBank/DDBJ databases">
        <authorList>
            <person name="de Groot N.N."/>
        </authorList>
    </citation>
    <scope>NUCLEOTIDE SEQUENCE [LARGE SCALE GENOMIC DNA]</scope>
    <source>
        <strain evidence="1 2">DSM 29439</strain>
    </source>
</reference>
<protein>
    <recommendedName>
        <fullName evidence="3">HEPN domain-containing protein</fullName>
    </recommendedName>
</protein>
<dbReference type="Proteomes" id="UP000199650">
    <property type="component" value="Unassembled WGS sequence"/>
</dbReference>